<feature type="region of interest" description="Disordered" evidence="1">
    <location>
        <begin position="1"/>
        <end position="21"/>
    </location>
</feature>
<reference evidence="2" key="1">
    <citation type="submission" date="2023-10" db="EMBL/GenBank/DDBJ databases">
        <authorList>
            <person name="Noh H."/>
        </authorList>
    </citation>
    <scope>NUCLEOTIDE SEQUENCE</scope>
    <source>
        <strain evidence="2">DUCC4014</strain>
    </source>
</reference>
<dbReference type="RefSeq" id="XP_062630234.1">
    <property type="nucleotide sequence ID" value="XM_062774250.1"/>
</dbReference>
<proteinExistence type="predicted"/>
<gene>
    <name evidence="2" type="ORF">LOC62_05G007729</name>
</gene>
<dbReference type="AlphaFoldDB" id="A0AAF1BT16"/>
<evidence type="ECO:0000313" key="2">
    <source>
        <dbReference type="EMBL" id="WOO84208.1"/>
    </source>
</evidence>
<organism evidence="2 3">
    <name type="scientific">Vanrija pseudolonga</name>
    <dbReference type="NCBI Taxonomy" id="143232"/>
    <lineage>
        <taxon>Eukaryota</taxon>
        <taxon>Fungi</taxon>
        <taxon>Dikarya</taxon>
        <taxon>Basidiomycota</taxon>
        <taxon>Agaricomycotina</taxon>
        <taxon>Tremellomycetes</taxon>
        <taxon>Trichosporonales</taxon>
        <taxon>Trichosporonaceae</taxon>
        <taxon>Vanrija</taxon>
    </lineage>
</organism>
<name>A0AAF1BT16_9TREE</name>
<accession>A0AAF1BT16</accession>
<dbReference type="GeneID" id="87810901"/>
<protein>
    <submittedName>
        <fullName evidence="2">Uncharacterized protein</fullName>
    </submittedName>
</protein>
<evidence type="ECO:0000256" key="1">
    <source>
        <dbReference type="SAM" id="MobiDB-lite"/>
    </source>
</evidence>
<sequence>MSQRRPITPPPPFSEDDLQFPPPETIPNPLLALVHARLSRRGQPGDLRDAIPAEAACVSAALRLALALILHSHGLVSAAKALSPQQATSDTLNTVQTAIRVVLSATNFLVVITREMYGLPNGTYVTPALRVMYDSQEARAVYCHSWYVDRLVAAASDSSNRSQYNCHLLLLATGLAHELMGLLRYEKLYHRLRGIVCLTTPHDVDGDGGRAWERMLFDGHLRGMWIAIAASPPHVQGPLLADMAELVAQIEREFGTVVEADVQPVSDPEPPSDRRGLPFDKLVITRLRVHCEVDNEWLQGAITTLPVPEIQRSSA</sequence>
<dbReference type="Proteomes" id="UP000827549">
    <property type="component" value="Chromosome 5"/>
</dbReference>
<dbReference type="EMBL" id="CP086718">
    <property type="protein sequence ID" value="WOO84208.1"/>
    <property type="molecule type" value="Genomic_DNA"/>
</dbReference>
<evidence type="ECO:0000313" key="3">
    <source>
        <dbReference type="Proteomes" id="UP000827549"/>
    </source>
</evidence>
<keyword evidence="3" id="KW-1185">Reference proteome</keyword>